<sequence>LMFPSTVFTQLTSLDICHCQQFYEETQEEQEEREAGIPGYYIGIEENLISGLTSHIPIQSTSSSSEAQLQALQSSASSSSSLPLSTSPLLNQQLRFNLNLTRSHQSQATFPIMLSPETIPKSNTPTVPRQEELHLHIQLQMRTYQ</sequence>
<evidence type="ECO:0000313" key="2">
    <source>
        <dbReference type="Proteomes" id="UP000324800"/>
    </source>
</evidence>
<dbReference type="Proteomes" id="UP000324800">
    <property type="component" value="Unassembled WGS sequence"/>
</dbReference>
<comment type="caution">
    <text evidence="1">The sequence shown here is derived from an EMBL/GenBank/DDBJ whole genome shotgun (WGS) entry which is preliminary data.</text>
</comment>
<proteinExistence type="predicted"/>
<feature type="non-terminal residue" evidence="1">
    <location>
        <position position="145"/>
    </location>
</feature>
<dbReference type="EMBL" id="SNRW01047625">
    <property type="protein sequence ID" value="KAA6314957.1"/>
    <property type="molecule type" value="Genomic_DNA"/>
</dbReference>
<dbReference type="AlphaFoldDB" id="A0A5J4PZG5"/>
<evidence type="ECO:0000313" key="1">
    <source>
        <dbReference type="EMBL" id="KAA6314957.1"/>
    </source>
</evidence>
<name>A0A5J4PZG5_9EUKA</name>
<accession>A0A5J4PZG5</accession>
<organism evidence="1 2">
    <name type="scientific">Streblomastix strix</name>
    <dbReference type="NCBI Taxonomy" id="222440"/>
    <lineage>
        <taxon>Eukaryota</taxon>
        <taxon>Metamonada</taxon>
        <taxon>Preaxostyla</taxon>
        <taxon>Oxymonadida</taxon>
        <taxon>Streblomastigidae</taxon>
        <taxon>Streblomastix</taxon>
    </lineage>
</organism>
<feature type="non-terminal residue" evidence="1">
    <location>
        <position position="1"/>
    </location>
</feature>
<gene>
    <name evidence="1" type="ORF">EZS28_055495</name>
</gene>
<reference evidence="1 2" key="1">
    <citation type="submission" date="2019-03" db="EMBL/GenBank/DDBJ databases">
        <title>Single cell metagenomics reveals metabolic interactions within the superorganism composed of flagellate Streblomastix strix and complex community of Bacteroidetes bacteria on its surface.</title>
        <authorList>
            <person name="Treitli S.C."/>
            <person name="Kolisko M."/>
            <person name="Husnik F."/>
            <person name="Keeling P."/>
            <person name="Hampl V."/>
        </authorList>
    </citation>
    <scope>NUCLEOTIDE SEQUENCE [LARGE SCALE GENOMIC DNA]</scope>
    <source>
        <strain evidence="1">ST1C</strain>
    </source>
</reference>
<protein>
    <submittedName>
        <fullName evidence="1">Uncharacterized protein</fullName>
    </submittedName>
</protein>